<dbReference type="STRING" id="282301.A0A267FY34"/>
<evidence type="ECO:0000256" key="13">
    <source>
        <dbReference type="ARBA" id="ARBA00023128"/>
    </source>
</evidence>
<feature type="domain" description="EF-hand" evidence="16">
    <location>
        <begin position="631"/>
        <end position="666"/>
    </location>
</feature>
<dbReference type="GO" id="GO:0006072">
    <property type="term" value="P:glycerol-3-phosphate metabolic process"/>
    <property type="evidence" value="ECO:0007669"/>
    <property type="project" value="UniProtKB-UniRule"/>
</dbReference>
<dbReference type="PANTHER" id="PTHR11985">
    <property type="entry name" value="GLYCEROL-3-PHOSPHATE DEHYDROGENASE"/>
    <property type="match status" value="1"/>
</dbReference>
<comment type="cofactor">
    <cofactor evidence="1 14">
        <name>FAD</name>
        <dbReference type="ChEBI" id="CHEBI:57692"/>
    </cofactor>
</comment>
<dbReference type="PROSITE" id="PS50222">
    <property type="entry name" value="EF_HAND_2"/>
    <property type="match status" value="2"/>
</dbReference>
<dbReference type="SUPFAM" id="SSF51905">
    <property type="entry name" value="FAD/NAD(P)-binding domain"/>
    <property type="match status" value="1"/>
</dbReference>
<keyword evidence="11" id="KW-0809">Transit peptide</keyword>
<evidence type="ECO:0000256" key="15">
    <source>
        <dbReference type="SAM" id="MobiDB-lite"/>
    </source>
</evidence>
<evidence type="ECO:0000256" key="7">
    <source>
        <dbReference type="ARBA" id="ARBA00022723"/>
    </source>
</evidence>
<dbReference type="InterPro" id="IPR000447">
    <property type="entry name" value="G3P_DH_FAD-dep"/>
</dbReference>
<dbReference type="SMART" id="SM00054">
    <property type="entry name" value="EFh"/>
    <property type="match status" value="2"/>
</dbReference>
<evidence type="ECO:0000259" key="16">
    <source>
        <dbReference type="PROSITE" id="PS50222"/>
    </source>
</evidence>
<dbReference type="EC" id="1.1.5.3" evidence="5 14"/>
<dbReference type="FunFam" id="1.10.8.870:FF:000001">
    <property type="entry name" value="Glycerol-3-phosphate dehydrogenase"/>
    <property type="match status" value="1"/>
</dbReference>
<evidence type="ECO:0000256" key="2">
    <source>
        <dbReference type="ARBA" id="ARBA00004173"/>
    </source>
</evidence>
<evidence type="ECO:0000256" key="4">
    <source>
        <dbReference type="ARBA" id="ARBA00007330"/>
    </source>
</evidence>
<evidence type="ECO:0000256" key="14">
    <source>
        <dbReference type="RuleBase" id="RU361217"/>
    </source>
</evidence>
<dbReference type="GO" id="GO:0004368">
    <property type="term" value="F:glycerol-3-phosphate dehydrogenase (quinone) activity"/>
    <property type="evidence" value="ECO:0007669"/>
    <property type="project" value="UniProtKB-EC"/>
</dbReference>
<dbReference type="InterPro" id="IPR002048">
    <property type="entry name" value="EF_hand_dom"/>
</dbReference>
<reference evidence="17 18" key="1">
    <citation type="submission" date="2017-06" db="EMBL/GenBank/DDBJ databases">
        <title>A platform for efficient transgenesis in Macrostomum lignano, a flatworm model organism for stem cell research.</title>
        <authorList>
            <person name="Berezikov E."/>
        </authorList>
    </citation>
    <scope>NUCLEOTIDE SEQUENCE [LARGE SCALE GENOMIC DNA]</scope>
    <source>
        <strain evidence="17">DV1</strain>
        <tissue evidence="17">Whole organism</tissue>
    </source>
</reference>
<proteinExistence type="inferred from homology"/>
<keyword evidence="13" id="KW-0496">Mitochondrion</keyword>
<evidence type="ECO:0000256" key="5">
    <source>
        <dbReference type="ARBA" id="ARBA00013029"/>
    </source>
</evidence>
<gene>
    <name evidence="17" type="ORF">BOX15_Mlig010624g3</name>
</gene>
<dbReference type="InterPro" id="IPR011992">
    <property type="entry name" value="EF-hand-dom_pair"/>
</dbReference>
<dbReference type="Gene3D" id="3.50.50.60">
    <property type="entry name" value="FAD/NAD(P)-binding domain"/>
    <property type="match status" value="1"/>
</dbReference>
<evidence type="ECO:0000256" key="9">
    <source>
        <dbReference type="ARBA" id="ARBA00022827"/>
    </source>
</evidence>
<dbReference type="AlphaFoldDB" id="A0A267FY34"/>
<evidence type="ECO:0000256" key="12">
    <source>
        <dbReference type="ARBA" id="ARBA00023002"/>
    </source>
</evidence>
<dbReference type="InterPro" id="IPR018247">
    <property type="entry name" value="EF_Hand_1_Ca_BS"/>
</dbReference>
<organism evidence="17 18">
    <name type="scientific">Macrostomum lignano</name>
    <dbReference type="NCBI Taxonomy" id="282301"/>
    <lineage>
        <taxon>Eukaryota</taxon>
        <taxon>Metazoa</taxon>
        <taxon>Spiralia</taxon>
        <taxon>Lophotrochozoa</taxon>
        <taxon>Platyhelminthes</taxon>
        <taxon>Rhabditophora</taxon>
        <taxon>Macrostomorpha</taxon>
        <taxon>Macrostomida</taxon>
        <taxon>Macrostomidae</taxon>
        <taxon>Macrostomum</taxon>
    </lineage>
</organism>
<dbReference type="GO" id="GO:0005739">
    <property type="term" value="C:mitochondrion"/>
    <property type="evidence" value="ECO:0007669"/>
    <property type="project" value="UniProtKB-SubCell"/>
</dbReference>
<keyword evidence="12 14" id="KW-0560">Oxidoreductase</keyword>
<comment type="subcellular location">
    <subcellularLocation>
        <location evidence="2">Mitochondrion</location>
    </subcellularLocation>
</comment>
<dbReference type="SUPFAM" id="SSF47473">
    <property type="entry name" value="EF-hand"/>
    <property type="match status" value="1"/>
</dbReference>
<protein>
    <recommendedName>
        <fullName evidence="5 14">Glycerol-3-phosphate dehydrogenase</fullName>
        <ecNumber evidence="5 14">1.1.5.3</ecNumber>
    </recommendedName>
</protein>
<dbReference type="PROSITE" id="PS00977">
    <property type="entry name" value="FAD_G3PDH_1"/>
    <property type="match status" value="1"/>
</dbReference>
<feature type="domain" description="EF-hand" evidence="16">
    <location>
        <begin position="667"/>
        <end position="702"/>
    </location>
</feature>
<comment type="caution">
    <text evidence="17">The sequence shown here is derived from an EMBL/GenBank/DDBJ whole genome shotgun (WGS) entry which is preliminary data.</text>
</comment>
<keyword evidence="10" id="KW-0106">Calcium</keyword>
<feature type="region of interest" description="Disordered" evidence="15">
    <location>
        <begin position="720"/>
        <end position="739"/>
    </location>
</feature>
<dbReference type="SUPFAM" id="SSF54373">
    <property type="entry name" value="FAD-linked reductases, C-terminal domain"/>
    <property type="match status" value="1"/>
</dbReference>
<dbReference type="Proteomes" id="UP000215902">
    <property type="component" value="Unassembled WGS sequence"/>
</dbReference>
<dbReference type="Pfam" id="PF16901">
    <property type="entry name" value="DAO_C"/>
    <property type="match status" value="1"/>
</dbReference>
<accession>A0A267FY34</accession>
<keyword evidence="8" id="KW-0677">Repeat</keyword>
<evidence type="ECO:0000313" key="17">
    <source>
        <dbReference type="EMBL" id="PAA77862.1"/>
    </source>
</evidence>
<dbReference type="InterPro" id="IPR038299">
    <property type="entry name" value="DAO_C_sf"/>
</dbReference>
<evidence type="ECO:0000256" key="3">
    <source>
        <dbReference type="ARBA" id="ARBA00004745"/>
    </source>
</evidence>
<comment type="similarity">
    <text evidence="4 14">Belongs to the FAD-dependent glycerol-3-phosphate dehydrogenase family.</text>
</comment>
<evidence type="ECO:0000256" key="8">
    <source>
        <dbReference type="ARBA" id="ARBA00022737"/>
    </source>
</evidence>
<evidence type="ECO:0000256" key="11">
    <source>
        <dbReference type="ARBA" id="ARBA00022946"/>
    </source>
</evidence>
<evidence type="ECO:0000256" key="1">
    <source>
        <dbReference type="ARBA" id="ARBA00001974"/>
    </source>
</evidence>
<dbReference type="OrthoDB" id="264015at2759"/>
<comment type="pathway">
    <text evidence="3">Polyol metabolism; glycerol degradation.</text>
</comment>
<feature type="non-terminal residue" evidence="17">
    <location>
        <position position="1"/>
    </location>
</feature>
<dbReference type="PANTHER" id="PTHR11985:SF15">
    <property type="entry name" value="GLYCEROL-3-PHOSPHATE DEHYDROGENASE, MITOCHONDRIAL"/>
    <property type="match status" value="1"/>
</dbReference>
<comment type="catalytic activity">
    <reaction evidence="14">
        <text>a quinone + sn-glycerol 3-phosphate = dihydroxyacetone phosphate + a quinol</text>
        <dbReference type="Rhea" id="RHEA:18977"/>
        <dbReference type="ChEBI" id="CHEBI:24646"/>
        <dbReference type="ChEBI" id="CHEBI:57597"/>
        <dbReference type="ChEBI" id="CHEBI:57642"/>
        <dbReference type="ChEBI" id="CHEBI:132124"/>
        <dbReference type="EC" id="1.1.5.3"/>
    </reaction>
</comment>
<dbReference type="InterPro" id="IPR031656">
    <property type="entry name" value="DAO_C"/>
</dbReference>
<sequence length="739" mass="82526">PVMYSRAIRRLAYLAFGSGALTLGSLQAVPWALETYNSRRGYEPPSKRDKTLNQLMDAPLKSREEQLASLANQNGPEFDVLIIGGGATGCGCALDAVSRGLKTALVEKYDFASGTSSRSTKLIHGGVRYLQKAVFNLDYEQYRMVKEALGERANMLHIAPHLTKPLPIMLPIYHLWQLPYYWVGIKMYDLVSGTQILKPSFYLSKSRALEYFPMLNKNALKGALVYYDGQQEDARMCLSLGLTAAKLGASVANYCEVHSLLKSVDPATGKEVLTGARVVDNMTGKEFTVRAKCIVNATGPYTDSVRLMDSPSKPGIVAPSAGVHISLPDYYSPEMMGLLDPATADGRVIFFLPWQNCTIAGTTDTPCTVSDSPHPAEEDVKFILQEIKHYLSPEIVIRRGDVLSAWSGIRPLVTDPNKQDTQSIARNHIIEVSDSRLITIAGGKWTTYRQMSEEAIDTAIEVAGLQPKGPCRTSGLMLLGAYNWSPNLFIRLVQEFGVEPTVAKHLSCLYGDKCLDLIRLEPLSGHRWPVVGKRLHPNYPYLESEVRWACQEYACRAIDILARRTRLAFTNVHAAAEALPRVVAIMAEELGWSDEKCREELKHCKRYLQHEMGYNLKLVERRRHPINLSSEEVADLTKKFRSIDSDNKGFITLSDMERFFKDSDHRLEPHQIREIIDEVDLNRNGRIEISEFLQYMSATKSGFVGSSRFKHVLGDSSAANYKKPQQDARIPVDRSGGGL</sequence>
<dbReference type="Pfam" id="PF13499">
    <property type="entry name" value="EF-hand_7"/>
    <property type="match status" value="1"/>
</dbReference>
<dbReference type="InterPro" id="IPR006076">
    <property type="entry name" value="FAD-dep_OxRdtase"/>
</dbReference>
<name>A0A267FY34_9PLAT</name>
<dbReference type="Pfam" id="PF01266">
    <property type="entry name" value="DAO"/>
    <property type="match status" value="1"/>
</dbReference>
<evidence type="ECO:0000256" key="10">
    <source>
        <dbReference type="ARBA" id="ARBA00022837"/>
    </source>
</evidence>
<keyword evidence="18" id="KW-1185">Reference proteome</keyword>
<keyword evidence="6 14" id="KW-0285">Flavoprotein</keyword>
<evidence type="ECO:0000256" key="6">
    <source>
        <dbReference type="ARBA" id="ARBA00022630"/>
    </source>
</evidence>
<dbReference type="InterPro" id="IPR036188">
    <property type="entry name" value="FAD/NAD-bd_sf"/>
</dbReference>
<dbReference type="Gene3D" id="1.10.238.10">
    <property type="entry name" value="EF-hand"/>
    <property type="match status" value="1"/>
</dbReference>
<dbReference type="PRINTS" id="PR01001">
    <property type="entry name" value="FADG3PDH"/>
</dbReference>
<keyword evidence="7" id="KW-0479">Metal-binding</keyword>
<dbReference type="CDD" id="cd00051">
    <property type="entry name" value="EFh"/>
    <property type="match status" value="1"/>
</dbReference>
<evidence type="ECO:0000313" key="18">
    <source>
        <dbReference type="Proteomes" id="UP000215902"/>
    </source>
</evidence>
<keyword evidence="9" id="KW-0274">FAD</keyword>
<dbReference type="PROSITE" id="PS00018">
    <property type="entry name" value="EF_HAND_1"/>
    <property type="match status" value="1"/>
</dbReference>
<dbReference type="GO" id="GO:0005509">
    <property type="term" value="F:calcium ion binding"/>
    <property type="evidence" value="ECO:0007669"/>
    <property type="project" value="InterPro"/>
</dbReference>
<dbReference type="Gene3D" id="3.30.9.10">
    <property type="entry name" value="D-Amino Acid Oxidase, subunit A, domain 2"/>
    <property type="match status" value="1"/>
</dbReference>
<dbReference type="Gene3D" id="1.10.8.870">
    <property type="entry name" value="Alpha-glycerophosphate oxidase, cap domain"/>
    <property type="match status" value="1"/>
</dbReference>
<dbReference type="EMBL" id="NIVC01000719">
    <property type="protein sequence ID" value="PAA77862.1"/>
    <property type="molecule type" value="Genomic_DNA"/>
</dbReference>